<keyword evidence="1" id="KW-0472">Membrane</keyword>
<reference evidence="2 3" key="1">
    <citation type="journal article" date="2021" name="Commun. Biol.">
        <title>The genome of Shorea leprosula (Dipterocarpaceae) highlights the ecological relevance of drought in aseasonal tropical rainforests.</title>
        <authorList>
            <person name="Ng K.K.S."/>
            <person name="Kobayashi M.J."/>
            <person name="Fawcett J.A."/>
            <person name="Hatakeyama M."/>
            <person name="Paape T."/>
            <person name="Ng C.H."/>
            <person name="Ang C.C."/>
            <person name="Tnah L.H."/>
            <person name="Lee C.T."/>
            <person name="Nishiyama T."/>
            <person name="Sese J."/>
            <person name="O'Brien M.J."/>
            <person name="Copetti D."/>
            <person name="Mohd Noor M.I."/>
            <person name="Ong R.C."/>
            <person name="Putra M."/>
            <person name="Sireger I.Z."/>
            <person name="Indrioko S."/>
            <person name="Kosugi Y."/>
            <person name="Izuno A."/>
            <person name="Isagi Y."/>
            <person name="Lee S.L."/>
            <person name="Shimizu K.K."/>
        </authorList>
    </citation>
    <scope>NUCLEOTIDE SEQUENCE [LARGE SCALE GENOMIC DNA]</scope>
    <source>
        <strain evidence="2">214</strain>
    </source>
</reference>
<dbReference type="AlphaFoldDB" id="A0AAV5IC30"/>
<comment type="caution">
    <text evidence="2">The sequence shown here is derived from an EMBL/GenBank/DDBJ whole genome shotgun (WGS) entry which is preliminary data.</text>
</comment>
<evidence type="ECO:0000256" key="1">
    <source>
        <dbReference type="SAM" id="Phobius"/>
    </source>
</evidence>
<keyword evidence="1" id="KW-0812">Transmembrane</keyword>
<dbReference type="Proteomes" id="UP001054252">
    <property type="component" value="Unassembled WGS sequence"/>
</dbReference>
<accession>A0AAV5IC30</accession>
<feature type="transmembrane region" description="Helical" evidence="1">
    <location>
        <begin position="7"/>
        <end position="26"/>
    </location>
</feature>
<gene>
    <name evidence="2" type="ORF">SLEP1_g12302</name>
</gene>
<protein>
    <submittedName>
        <fullName evidence="2">Uncharacterized protein</fullName>
    </submittedName>
</protein>
<proteinExistence type="predicted"/>
<keyword evidence="1" id="KW-1133">Transmembrane helix</keyword>
<dbReference type="EMBL" id="BPVZ01000014">
    <property type="protein sequence ID" value="GKU99450.1"/>
    <property type="molecule type" value="Genomic_DNA"/>
</dbReference>
<organism evidence="2 3">
    <name type="scientific">Rubroshorea leprosula</name>
    <dbReference type="NCBI Taxonomy" id="152421"/>
    <lineage>
        <taxon>Eukaryota</taxon>
        <taxon>Viridiplantae</taxon>
        <taxon>Streptophyta</taxon>
        <taxon>Embryophyta</taxon>
        <taxon>Tracheophyta</taxon>
        <taxon>Spermatophyta</taxon>
        <taxon>Magnoliopsida</taxon>
        <taxon>eudicotyledons</taxon>
        <taxon>Gunneridae</taxon>
        <taxon>Pentapetalae</taxon>
        <taxon>rosids</taxon>
        <taxon>malvids</taxon>
        <taxon>Malvales</taxon>
        <taxon>Dipterocarpaceae</taxon>
        <taxon>Rubroshorea</taxon>
    </lineage>
</organism>
<evidence type="ECO:0000313" key="2">
    <source>
        <dbReference type="EMBL" id="GKU99450.1"/>
    </source>
</evidence>
<evidence type="ECO:0000313" key="3">
    <source>
        <dbReference type="Proteomes" id="UP001054252"/>
    </source>
</evidence>
<sequence length="115" mass="13558">MVYSHDMVLGFGILILMYILTCEIIGDEAFQKVVSNDSHLTKEYHIVTVKANNANIPLECCDRLYDSFVQFHLRFVYGLYSYYWLQFYIQSIGDISFMANNHDFKIKAFYTLTLR</sequence>
<name>A0AAV5IC30_9ROSI</name>
<keyword evidence="3" id="KW-1185">Reference proteome</keyword>